<dbReference type="Gene3D" id="2.160.20.10">
    <property type="entry name" value="Single-stranded right-handed beta-helix, Pectin lyase-like"/>
    <property type="match status" value="1"/>
</dbReference>
<dbReference type="InterPro" id="IPR012334">
    <property type="entry name" value="Pectin_lyas_fold"/>
</dbReference>
<evidence type="ECO:0000313" key="2">
    <source>
        <dbReference type="EMBL" id="CAD8848916.1"/>
    </source>
</evidence>
<dbReference type="EMBL" id="HBFQ01033110">
    <property type="protein sequence ID" value="CAD8848916.1"/>
    <property type="molecule type" value="Transcribed_RNA"/>
</dbReference>
<keyword evidence="1" id="KW-0732">Signal</keyword>
<reference evidence="2" key="1">
    <citation type="submission" date="2021-01" db="EMBL/GenBank/DDBJ databases">
        <authorList>
            <person name="Corre E."/>
            <person name="Pelletier E."/>
            <person name="Niang G."/>
            <person name="Scheremetjew M."/>
            <person name="Finn R."/>
            <person name="Kale V."/>
            <person name="Holt S."/>
            <person name="Cochrane G."/>
            <person name="Meng A."/>
            <person name="Brown T."/>
            <person name="Cohen L."/>
        </authorList>
    </citation>
    <scope>NUCLEOTIDE SEQUENCE</scope>
</reference>
<feature type="signal peptide" evidence="1">
    <location>
        <begin position="1"/>
        <end position="19"/>
    </location>
</feature>
<proteinExistence type="predicted"/>
<organism evidence="2">
    <name type="scientific">Noctiluca scintillans</name>
    <name type="common">Sea sparkle</name>
    <name type="synonym">Red tide dinoflagellate</name>
    <dbReference type="NCBI Taxonomy" id="2966"/>
    <lineage>
        <taxon>Eukaryota</taxon>
        <taxon>Sar</taxon>
        <taxon>Alveolata</taxon>
        <taxon>Dinophyceae</taxon>
        <taxon>Noctilucales</taxon>
        <taxon>Noctilucaceae</taxon>
        <taxon>Noctiluca</taxon>
    </lineage>
</organism>
<sequence length="842" mass="88280">MVRAVALVVLLGLCAVSDAAACMKTDGTGACCYQADVSFTGHFQPYGAPNYTASPLFGAPPSSGSFDQPLAHAFSIDAAAYSPPTGMWGWGDFFFVESQQFVFPKEAAAVDLINVNFRANGCGGDSSYVDPAPAFHAVWQGGSASSSSTNLVFQVNYSAYLKGGGSGQSSKTVRNVGDPLYITVIPCGDSRCASFDSQRAIAIQISFRSSDVTSACAGEFDGGTGFGYDCCYVSKSIAFGASQEEIGAAVTVTTYGGGDAPTQPCIQKPYFQCFDTNFQTVGSDKNAGDAWVIQFKGSLVPFIGDKNRKLGRGLRIVLADLVTVGMALSTTYIEYTVDPSTQSACNTLCKDAAGFPTEFDLRATSCFLNAVSSFAETNGGMVSVAGFGTIDGYNTQMASYFSQSPDYDSVSDATPGHDCPSCNRFCPLTPYAQGMHQLAACCFSPESACSSSFAAEAGDARFHIDSGLLELSSDCTQAKFAVDIAEVTVSNTLKRGDGSVMIQSPGHFVRNADCFTGTIAEQKASCSGPNLPTRTFALKYLGAWHDASDGPSIKSENSEMLYTYVQNTDDCLKPYSGTVIRDSTVLHGGVGGAITPCTYNLLGYSPGCKNTQTLNTHIVRSVDQYAGYDGRGGIIATRYCAGKSTLAWTNLGSTGTFSNNIIDGVVVEALGTTNQAGRAVSIIVDAPQDTSPVYFCPSSLEQISLEFSANAFVLKNWVVGPFLDGSLQGPAVLVSGSTSQNLGQYSATAIDARGLGLSIGSWMGCGLTGEYYPCPYGPGDTEQPSCFLKEGAGPPEMFSELNQGDGPCSGWYMIATVACPDVSQCPVVFPWGSNPPSSVSVV</sequence>
<accession>A0A7S1F735</accession>
<gene>
    <name evidence="2" type="ORF">NSCI0253_LOCUS23266</name>
</gene>
<name>A0A7S1F735_NOCSC</name>
<protein>
    <submittedName>
        <fullName evidence="2">Uncharacterized protein</fullName>
    </submittedName>
</protein>
<feature type="chain" id="PRO_5030822942" evidence="1">
    <location>
        <begin position="20"/>
        <end position="842"/>
    </location>
</feature>
<dbReference type="AlphaFoldDB" id="A0A7S1F735"/>
<evidence type="ECO:0000256" key="1">
    <source>
        <dbReference type="SAM" id="SignalP"/>
    </source>
</evidence>